<evidence type="ECO:0000256" key="1">
    <source>
        <dbReference type="SAM" id="MobiDB-lite"/>
    </source>
</evidence>
<keyword evidence="2" id="KW-0472">Membrane</keyword>
<reference evidence="4" key="1">
    <citation type="journal article" date="2019" name="Int. J. Syst. Evol. Microbiol.">
        <title>The Global Catalogue of Microorganisms (GCM) 10K type strain sequencing project: providing services to taxonomists for standard genome sequencing and annotation.</title>
        <authorList>
            <consortium name="The Broad Institute Genomics Platform"/>
            <consortium name="The Broad Institute Genome Sequencing Center for Infectious Disease"/>
            <person name="Wu L."/>
            <person name="Ma J."/>
        </authorList>
    </citation>
    <scope>NUCLEOTIDE SEQUENCE [LARGE SCALE GENOMIC DNA]</scope>
    <source>
        <strain evidence="4">CCUG 53903</strain>
    </source>
</reference>
<feature type="compositionally biased region" description="Polar residues" evidence="1">
    <location>
        <begin position="171"/>
        <end position="185"/>
    </location>
</feature>
<feature type="region of interest" description="Disordered" evidence="1">
    <location>
        <begin position="1"/>
        <end position="22"/>
    </location>
</feature>
<feature type="transmembrane region" description="Helical" evidence="2">
    <location>
        <begin position="52"/>
        <end position="71"/>
    </location>
</feature>
<dbReference type="InterPro" id="IPR047789">
    <property type="entry name" value="CU044_5270-like"/>
</dbReference>
<dbReference type="NCBIfam" id="NF038083">
    <property type="entry name" value="CU044_5270_fam"/>
    <property type="match status" value="1"/>
</dbReference>
<feature type="region of interest" description="Disordered" evidence="1">
    <location>
        <begin position="167"/>
        <end position="188"/>
    </location>
</feature>
<accession>A0ABW1D2Z0</accession>
<comment type="caution">
    <text evidence="3">The sequence shown here is derived from an EMBL/GenBank/DDBJ whole genome shotgun (WGS) entry which is preliminary data.</text>
</comment>
<name>A0ABW1D2Z0_9ACTN</name>
<gene>
    <name evidence="3" type="ORF">ACFPZ3_47720</name>
</gene>
<proteinExistence type="predicted"/>
<dbReference type="EMBL" id="JBHSPA010000066">
    <property type="protein sequence ID" value="MFC5831585.1"/>
    <property type="molecule type" value="Genomic_DNA"/>
</dbReference>
<keyword evidence="4" id="KW-1185">Reference proteome</keyword>
<keyword evidence="2" id="KW-0812">Transmembrane</keyword>
<protein>
    <submittedName>
        <fullName evidence="3">CU044_5270 family protein</fullName>
    </submittedName>
</protein>
<evidence type="ECO:0000313" key="4">
    <source>
        <dbReference type="Proteomes" id="UP001596058"/>
    </source>
</evidence>
<organism evidence="3 4">
    <name type="scientific">Nonomuraea insulae</name>
    <dbReference type="NCBI Taxonomy" id="1616787"/>
    <lineage>
        <taxon>Bacteria</taxon>
        <taxon>Bacillati</taxon>
        <taxon>Actinomycetota</taxon>
        <taxon>Actinomycetes</taxon>
        <taxon>Streptosporangiales</taxon>
        <taxon>Streptosporangiaceae</taxon>
        <taxon>Nonomuraea</taxon>
    </lineage>
</organism>
<dbReference type="RefSeq" id="WP_379521057.1">
    <property type="nucleotide sequence ID" value="NZ_JBHSPA010000066.1"/>
</dbReference>
<keyword evidence="2" id="KW-1133">Transmembrane helix</keyword>
<evidence type="ECO:0000256" key="2">
    <source>
        <dbReference type="SAM" id="Phobius"/>
    </source>
</evidence>
<sequence>MNPIDELRAARPGHLGDRPVDERTRAVELARAMSRPREAGRRPGRRKIVRPAWGLGLAGAVAAATAVVMVVSGNGAGNGNGIGTGNGNGTLATTSRAPSGQGVVATAGPSASAAPRVRLSAREVLLAAAEKADQRTEGSGDYWHSVSVGRNLYTAKDGGYLVMDQDRSEGWTPSATGGEQWSRSASLGAKPATEEDRTAWEQAGAPSEIEALVPGKGGGKGKYGAITLSTSPGRATTSHSPLVDGDKVFWLGRNVTMKDLRALPGEPGELKKWLMASYEGHGTESTSEKMSGDAWLFRVSVGLIMDMPVTPEVRGAAFRMLADLDDVKVTGDVTDAEGRQGTAVSVEESGTQGSVYENRLVFDEETGQALANEQVVVKPGGLQADFEPGTVWNSNALIEAGWTDDKPAS</sequence>
<evidence type="ECO:0000313" key="3">
    <source>
        <dbReference type="EMBL" id="MFC5831585.1"/>
    </source>
</evidence>
<dbReference type="Proteomes" id="UP001596058">
    <property type="component" value="Unassembled WGS sequence"/>
</dbReference>